<keyword evidence="5 8" id="KW-0732">Signal</keyword>
<dbReference type="Proteomes" id="UP001597413">
    <property type="component" value="Unassembled WGS sequence"/>
</dbReference>
<evidence type="ECO:0000256" key="7">
    <source>
        <dbReference type="ARBA" id="ARBA00023237"/>
    </source>
</evidence>
<dbReference type="PANTHER" id="PTHR35093">
    <property type="entry name" value="OUTER MEMBRANE PROTEIN NMB0088-RELATED"/>
    <property type="match status" value="1"/>
</dbReference>
<gene>
    <name evidence="9" type="ORF">ACFSM0_15610</name>
</gene>
<sequence length="373" mass="39668">MKKFMLTASALMLGATAATAGGIERSTQSVGILFEEGNYAEFSLGGFRPDVSGTGLNSTATGYNGASGDMAGDFGGPSFALKMAVNEKLDFAVVLDSAVGANINYPFGSGYFLQGSTATISNTQLTAMLRYKLPENFSLIGGVRALRTSGKVSLPSVAGYTMESSKETDFGYLVGVAWEKPEIAARIALTYNSKITHDFDANENFVHPLAGPLSFDTAFSTTIPESVNLEFQTGIAKDTLVFGSVRWVHWTQFDITPDVYTSPAYLGQTPLVDYTENTTTYTIGVGRKFNEKWSGAAILGYEKHTGTRTGNLGPTDGFRSIALAATYKVSDNVKVTGAVRYVDIGDARTNLPIDGDFSSNSGWGAGVRVGISF</sequence>
<comment type="similarity">
    <text evidence="2">Belongs to the OmpP1/FadL family.</text>
</comment>
<evidence type="ECO:0000313" key="9">
    <source>
        <dbReference type="EMBL" id="MFD2175521.1"/>
    </source>
</evidence>
<name>A0ABW5ACF5_9RHOB</name>
<keyword evidence="10" id="KW-1185">Reference proteome</keyword>
<feature type="signal peptide" evidence="8">
    <location>
        <begin position="1"/>
        <end position="20"/>
    </location>
</feature>
<keyword evidence="4" id="KW-0812">Transmembrane</keyword>
<dbReference type="Pfam" id="PF03349">
    <property type="entry name" value="Toluene_X"/>
    <property type="match status" value="1"/>
</dbReference>
<dbReference type="RefSeq" id="WP_377392411.1">
    <property type="nucleotide sequence ID" value="NZ_JBHUIX010000013.1"/>
</dbReference>
<accession>A0ABW5ACF5</accession>
<evidence type="ECO:0000313" key="10">
    <source>
        <dbReference type="Proteomes" id="UP001597413"/>
    </source>
</evidence>
<dbReference type="PANTHER" id="PTHR35093:SF8">
    <property type="entry name" value="OUTER MEMBRANE PROTEIN NMB0088-RELATED"/>
    <property type="match status" value="1"/>
</dbReference>
<dbReference type="EMBL" id="JBHUIX010000013">
    <property type="protein sequence ID" value="MFD2175521.1"/>
    <property type="molecule type" value="Genomic_DNA"/>
</dbReference>
<proteinExistence type="inferred from homology"/>
<keyword evidence="7" id="KW-0998">Cell outer membrane</keyword>
<evidence type="ECO:0000256" key="8">
    <source>
        <dbReference type="SAM" id="SignalP"/>
    </source>
</evidence>
<evidence type="ECO:0000256" key="6">
    <source>
        <dbReference type="ARBA" id="ARBA00023136"/>
    </source>
</evidence>
<evidence type="ECO:0000256" key="5">
    <source>
        <dbReference type="ARBA" id="ARBA00022729"/>
    </source>
</evidence>
<comment type="caution">
    <text evidence="9">The sequence shown here is derived from an EMBL/GenBank/DDBJ whole genome shotgun (WGS) entry which is preliminary data.</text>
</comment>
<protein>
    <submittedName>
        <fullName evidence="9">OmpP1/FadL family transporter</fullName>
    </submittedName>
</protein>
<feature type="chain" id="PRO_5046636960" evidence="8">
    <location>
        <begin position="21"/>
        <end position="373"/>
    </location>
</feature>
<keyword evidence="6" id="KW-0472">Membrane</keyword>
<dbReference type="SUPFAM" id="SSF56935">
    <property type="entry name" value="Porins"/>
    <property type="match status" value="1"/>
</dbReference>
<evidence type="ECO:0000256" key="4">
    <source>
        <dbReference type="ARBA" id="ARBA00022692"/>
    </source>
</evidence>
<organism evidence="9 10">
    <name type="scientific">Rhodobacter lacus</name>
    <dbReference type="NCBI Taxonomy" id="1641972"/>
    <lineage>
        <taxon>Bacteria</taxon>
        <taxon>Pseudomonadati</taxon>
        <taxon>Pseudomonadota</taxon>
        <taxon>Alphaproteobacteria</taxon>
        <taxon>Rhodobacterales</taxon>
        <taxon>Rhodobacter group</taxon>
        <taxon>Rhodobacter</taxon>
    </lineage>
</organism>
<evidence type="ECO:0000256" key="1">
    <source>
        <dbReference type="ARBA" id="ARBA00004571"/>
    </source>
</evidence>
<dbReference type="InterPro" id="IPR005017">
    <property type="entry name" value="OMPP1/FadL/TodX"/>
</dbReference>
<keyword evidence="3" id="KW-1134">Transmembrane beta strand</keyword>
<evidence type="ECO:0000256" key="2">
    <source>
        <dbReference type="ARBA" id="ARBA00008163"/>
    </source>
</evidence>
<reference evidence="10" key="1">
    <citation type="journal article" date="2019" name="Int. J. Syst. Evol. Microbiol.">
        <title>The Global Catalogue of Microorganisms (GCM) 10K type strain sequencing project: providing services to taxonomists for standard genome sequencing and annotation.</title>
        <authorList>
            <consortium name="The Broad Institute Genomics Platform"/>
            <consortium name="The Broad Institute Genome Sequencing Center for Infectious Disease"/>
            <person name="Wu L."/>
            <person name="Ma J."/>
        </authorList>
    </citation>
    <scope>NUCLEOTIDE SEQUENCE [LARGE SCALE GENOMIC DNA]</scope>
    <source>
        <strain evidence="10">CCUG 55131</strain>
    </source>
</reference>
<dbReference type="Gene3D" id="2.40.160.60">
    <property type="entry name" value="Outer membrane protein transport protein (OMPP1/FadL/TodX)"/>
    <property type="match status" value="1"/>
</dbReference>
<comment type="subcellular location">
    <subcellularLocation>
        <location evidence="1">Cell outer membrane</location>
        <topology evidence="1">Multi-pass membrane protein</topology>
    </subcellularLocation>
</comment>
<evidence type="ECO:0000256" key="3">
    <source>
        <dbReference type="ARBA" id="ARBA00022452"/>
    </source>
</evidence>